<evidence type="ECO:0000256" key="1">
    <source>
        <dbReference type="ARBA" id="ARBA00000966"/>
    </source>
</evidence>
<dbReference type="FunFam" id="1.50.10.10:FF:000020">
    <property type="entry name" value="Endoglucanase"/>
    <property type="match status" value="1"/>
</dbReference>
<feature type="compositionally biased region" description="Polar residues" evidence="10">
    <location>
        <begin position="512"/>
        <end position="530"/>
    </location>
</feature>
<evidence type="ECO:0000256" key="2">
    <source>
        <dbReference type="ARBA" id="ARBA00007072"/>
    </source>
</evidence>
<evidence type="ECO:0000256" key="5">
    <source>
        <dbReference type="ARBA" id="ARBA00023277"/>
    </source>
</evidence>
<feature type="region of interest" description="Disordered" evidence="10">
    <location>
        <begin position="512"/>
        <end position="596"/>
    </location>
</feature>
<evidence type="ECO:0000256" key="6">
    <source>
        <dbReference type="ARBA" id="ARBA00023295"/>
    </source>
</evidence>
<keyword evidence="9" id="KW-0732">Signal</keyword>
<keyword evidence="13" id="KW-1185">Reference proteome</keyword>
<evidence type="ECO:0000256" key="3">
    <source>
        <dbReference type="ARBA" id="ARBA00022801"/>
    </source>
</evidence>
<dbReference type="Gene3D" id="1.50.10.10">
    <property type="match status" value="1"/>
</dbReference>
<protein>
    <recommendedName>
        <fullName evidence="9">Endoglucanase</fullName>
        <ecNumber evidence="9">3.2.1.4</ecNumber>
    </recommendedName>
</protein>
<comment type="catalytic activity">
    <reaction evidence="1 9">
        <text>Endohydrolysis of (1-&gt;4)-beta-D-glucosidic linkages in cellulose, lichenin and cereal beta-D-glucans.</text>
        <dbReference type="EC" id="3.2.1.4"/>
    </reaction>
</comment>
<dbReference type="SUPFAM" id="SSF48208">
    <property type="entry name" value="Six-hairpin glycosidases"/>
    <property type="match status" value="1"/>
</dbReference>
<feature type="domain" description="Glycoside hydrolase family 9" evidence="11">
    <location>
        <begin position="30"/>
        <end position="488"/>
    </location>
</feature>
<evidence type="ECO:0000256" key="7">
    <source>
        <dbReference type="ARBA" id="ARBA00023326"/>
    </source>
</evidence>
<dbReference type="Pfam" id="PF00759">
    <property type="entry name" value="Glyco_hydro_9"/>
    <property type="match status" value="1"/>
</dbReference>
<evidence type="ECO:0000313" key="13">
    <source>
        <dbReference type="Proteomes" id="UP001153076"/>
    </source>
</evidence>
<feature type="region of interest" description="Disordered" evidence="10">
    <location>
        <begin position="454"/>
        <end position="478"/>
    </location>
</feature>
<evidence type="ECO:0000256" key="4">
    <source>
        <dbReference type="ARBA" id="ARBA00023001"/>
    </source>
</evidence>
<comment type="caution">
    <text evidence="12">The sequence shown here is derived from an EMBL/GenBank/DDBJ whole genome shotgun (WGS) entry which is preliminary data.</text>
</comment>
<evidence type="ECO:0000256" key="9">
    <source>
        <dbReference type="RuleBase" id="RU361166"/>
    </source>
</evidence>
<evidence type="ECO:0000256" key="8">
    <source>
        <dbReference type="PROSITE-ProRule" id="PRU10059"/>
    </source>
</evidence>
<dbReference type="GO" id="GO:0008810">
    <property type="term" value="F:cellulase activity"/>
    <property type="evidence" value="ECO:0007669"/>
    <property type="project" value="UniProtKB-EC"/>
</dbReference>
<dbReference type="InterPro" id="IPR008928">
    <property type="entry name" value="6-hairpin_glycosidase_sf"/>
</dbReference>
<comment type="similarity">
    <text evidence="2 8 9">Belongs to the glycosyl hydrolase 9 (cellulase E) family.</text>
</comment>
<dbReference type="InterPro" id="IPR018221">
    <property type="entry name" value="Glyco_hydro_9_His_AS"/>
</dbReference>
<dbReference type="InterPro" id="IPR012341">
    <property type="entry name" value="6hp_glycosidase-like_sf"/>
</dbReference>
<name>A0A9Q1K1R0_9CARY</name>
<evidence type="ECO:0000313" key="12">
    <source>
        <dbReference type="EMBL" id="KAJ8435551.1"/>
    </source>
</evidence>
<feature type="compositionally biased region" description="Pro residues" evidence="10">
    <location>
        <begin position="552"/>
        <end position="566"/>
    </location>
</feature>
<dbReference type="GO" id="GO:0030245">
    <property type="term" value="P:cellulose catabolic process"/>
    <property type="evidence" value="ECO:0007669"/>
    <property type="project" value="UniProtKB-KW"/>
</dbReference>
<accession>A0A9Q1K1R0</accession>
<evidence type="ECO:0000256" key="10">
    <source>
        <dbReference type="SAM" id="MobiDB-lite"/>
    </source>
</evidence>
<keyword evidence="3 8" id="KW-0378">Hydrolase</keyword>
<keyword evidence="5 8" id="KW-0119">Carbohydrate metabolism</keyword>
<dbReference type="Proteomes" id="UP001153076">
    <property type="component" value="Unassembled WGS sequence"/>
</dbReference>
<dbReference type="EC" id="3.2.1.4" evidence="9"/>
<gene>
    <name evidence="12" type="ORF">Cgig2_015406</name>
</gene>
<dbReference type="PANTHER" id="PTHR22298">
    <property type="entry name" value="ENDO-1,4-BETA-GLUCANASE"/>
    <property type="match status" value="1"/>
</dbReference>
<reference evidence="12" key="1">
    <citation type="submission" date="2022-04" db="EMBL/GenBank/DDBJ databases">
        <title>Carnegiea gigantea Genome sequencing and assembly v2.</title>
        <authorList>
            <person name="Copetti D."/>
            <person name="Sanderson M.J."/>
            <person name="Burquez A."/>
            <person name="Wojciechowski M.F."/>
        </authorList>
    </citation>
    <scope>NUCLEOTIDE SEQUENCE</scope>
    <source>
        <strain evidence="12">SGP5-SGP5p</strain>
        <tissue evidence="12">Aerial part</tissue>
    </source>
</reference>
<keyword evidence="4 9" id="KW-0136">Cellulose degradation</keyword>
<feature type="signal peptide" evidence="9">
    <location>
        <begin position="1"/>
        <end position="23"/>
    </location>
</feature>
<keyword evidence="6 8" id="KW-0326">Glycosidase</keyword>
<feature type="compositionally biased region" description="Low complexity" evidence="10">
    <location>
        <begin position="573"/>
        <end position="584"/>
    </location>
</feature>
<keyword evidence="7 8" id="KW-0624">Polysaccharide degradation</keyword>
<feature type="active site" evidence="8">
    <location>
        <position position="415"/>
    </location>
</feature>
<dbReference type="OrthoDB" id="10257085at2759"/>
<dbReference type="EMBL" id="JAKOGI010000405">
    <property type="protein sequence ID" value="KAJ8435551.1"/>
    <property type="molecule type" value="Genomic_DNA"/>
</dbReference>
<dbReference type="InterPro" id="IPR001701">
    <property type="entry name" value="Glyco_hydro_9"/>
</dbReference>
<dbReference type="PROSITE" id="PS00592">
    <property type="entry name" value="GH9_2"/>
    <property type="match status" value="1"/>
</dbReference>
<feature type="chain" id="PRO_5040528840" description="Endoglucanase" evidence="9">
    <location>
        <begin position="24"/>
        <end position="629"/>
    </location>
</feature>
<proteinExistence type="inferred from homology"/>
<dbReference type="AlphaFoldDB" id="A0A9Q1K1R0"/>
<sequence length="629" mass="68529">MANLRLLLVVLLLHLLISISIMAASMAFNYSDALDKSLMFFEAQRSGKLPSTQRVHWRGDSCLNDGFSQQVDLVGGYYDAGDHVKFGLPMAFSVTLLSWAAVDYRAEIVEANQMGRTLEAIRWGTDYFLKAHSGSNVLWAQVGDGEADHSCWQRAEDLTTARKAYKIDSSNPGSDLAGETAAALAAASLAFQPYNSSYSSLLLIHAKQLFSFADNYRGQYDDSIPDAEKLYPSSGYSDELLWAAGWLYRATNNHYYLQYTVDYAIDLGGTGNAVRIFSWDNKYAGLQILLSKVLLDGDGESYASTLKQYKAKADFFACAYMRKNNGYNVPFTPGGLAYLLPSNNLQYAASASFVLTVYSDYLARTNAMVECAEGQVQPSELLQFSKSQADYILGQNPESMSYLVGFGTKYPKRAHHRGSSIPSIFFLHDKVDCVQGFESWYKRSEPNPNVLYGALIGGPDSSDSFTDDRDNYEQNEPTTTAAAPLIGLFSKMLSAFSSAITSVSSALLTGYSTSNQPPTSPKPQKTSAPKESSVHPKSPPLPKKPAQEDHNPPPASIQPVGSPPEESPAEQNSSSPHTSSPDHPQGAPAPSPIPGDYVYTQLLSSAAQKPPVQYLLLSALFLISASANL</sequence>
<evidence type="ECO:0000259" key="11">
    <source>
        <dbReference type="Pfam" id="PF00759"/>
    </source>
</evidence>
<organism evidence="12 13">
    <name type="scientific">Carnegiea gigantea</name>
    <dbReference type="NCBI Taxonomy" id="171969"/>
    <lineage>
        <taxon>Eukaryota</taxon>
        <taxon>Viridiplantae</taxon>
        <taxon>Streptophyta</taxon>
        <taxon>Embryophyta</taxon>
        <taxon>Tracheophyta</taxon>
        <taxon>Spermatophyta</taxon>
        <taxon>Magnoliopsida</taxon>
        <taxon>eudicotyledons</taxon>
        <taxon>Gunneridae</taxon>
        <taxon>Pentapetalae</taxon>
        <taxon>Caryophyllales</taxon>
        <taxon>Cactineae</taxon>
        <taxon>Cactaceae</taxon>
        <taxon>Cactoideae</taxon>
        <taxon>Echinocereeae</taxon>
        <taxon>Carnegiea</taxon>
    </lineage>
</organism>